<dbReference type="InterPro" id="IPR000014">
    <property type="entry name" value="PAS"/>
</dbReference>
<dbReference type="FunFam" id="3.30.70.270:FF:000001">
    <property type="entry name" value="Diguanylate cyclase domain protein"/>
    <property type="match status" value="1"/>
</dbReference>
<feature type="domain" description="PAS" evidence="2">
    <location>
        <begin position="449"/>
        <end position="487"/>
    </location>
</feature>
<proteinExistence type="predicted"/>
<dbReference type="InterPro" id="IPR000700">
    <property type="entry name" value="PAS-assoc_C"/>
</dbReference>
<protein>
    <submittedName>
        <fullName evidence="5">Diguanylate cyclase</fullName>
    </submittedName>
</protein>
<dbReference type="PANTHER" id="PTHR44757">
    <property type="entry name" value="DIGUANYLATE CYCLASE DGCP"/>
    <property type="match status" value="1"/>
</dbReference>
<dbReference type="SUPFAM" id="SSF55073">
    <property type="entry name" value="Nucleotide cyclase"/>
    <property type="match status" value="1"/>
</dbReference>
<evidence type="ECO:0000259" key="3">
    <source>
        <dbReference type="PROSITE" id="PS50113"/>
    </source>
</evidence>
<name>A0A3S8ZQT7_9NEIS</name>
<dbReference type="InterPro" id="IPR000160">
    <property type="entry name" value="GGDEF_dom"/>
</dbReference>
<organism evidence="5 6">
    <name type="scientific">Iodobacter ciconiae</name>
    <dbReference type="NCBI Taxonomy" id="2496266"/>
    <lineage>
        <taxon>Bacteria</taxon>
        <taxon>Pseudomonadati</taxon>
        <taxon>Pseudomonadota</taxon>
        <taxon>Betaproteobacteria</taxon>
        <taxon>Neisseriales</taxon>
        <taxon>Chitinibacteraceae</taxon>
        <taxon>Iodobacter</taxon>
    </lineage>
</organism>
<dbReference type="GO" id="GO:0003824">
    <property type="term" value="F:catalytic activity"/>
    <property type="evidence" value="ECO:0007669"/>
    <property type="project" value="UniProtKB-ARBA"/>
</dbReference>
<dbReference type="InterPro" id="IPR043128">
    <property type="entry name" value="Rev_trsase/Diguanyl_cyclase"/>
</dbReference>
<evidence type="ECO:0000259" key="2">
    <source>
        <dbReference type="PROSITE" id="PS50112"/>
    </source>
</evidence>
<dbReference type="NCBIfam" id="TIGR00229">
    <property type="entry name" value="sensory_box"/>
    <property type="match status" value="3"/>
</dbReference>
<dbReference type="InterPro" id="IPR013767">
    <property type="entry name" value="PAS_fold"/>
</dbReference>
<dbReference type="Gene3D" id="3.30.70.270">
    <property type="match status" value="1"/>
</dbReference>
<dbReference type="PROSITE" id="PS50113">
    <property type="entry name" value="PAC"/>
    <property type="match status" value="1"/>
</dbReference>
<dbReference type="Pfam" id="PF00989">
    <property type="entry name" value="PAS"/>
    <property type="match status" value="1"/>
</dbReference>
<feature type="domain" description="PAS" evidence="2">
    <location>
        <begin position="68"/>
        <end position="116"/>
    </location>
</feature>
<dbReference type="SUPFAM" id="SSF55785">
    <property type="entry name" value="PYP-like sensor domain (PAS domain)"/>
    <property type="match status" value="4"/>
</dbReference>
<dbReference type="RefSeq" id="WP_125971943.1">
    <property type="nucleotide sequence ID" value="NZ_CP034433.1"/>
</dbReference>
<dbReference type="GO" id="GO:0006355">
    <property type="term" value="P:regulation of DNA-templated transcription"/>
    <property type="evidence" value="ECO:0007669"/>
    <property type="project" value="InterPro"/>
</dbReference>
<dbReference type="CDD" id="cd00130">
    <property type="entry name" value="PAS"/>
    <property type="match status" value="3"/>
</dbReference>
<feature type="domain" description="PAC" evidence="3">
    <location>
        <begin position="529"/>
        <end position="581"/>
    </location>
</feature>
<feature type="transmembrane region" description="Helical" evidence="1">
    <location>
        <begin position="20"/>
        <end position="48"/>
    </location>
</feature>
<reference evidence="5 6" key="1">
    <citation type="submission" date="2018-12" db="EMBL/GenBank/DDBJ databases">
        <title>Complete genome sequence of Iodobacter sp. H11R3.</title>
        <authorList>
            <person name="Bae J.-W."/>
        </authorList>
    </citation>
    <scope>NUCLEOTIDE SEQUENCE [LARGE SCALE GENOMIC DNA]</scope>
    <source>
        <strain evidence="5 6">H11R3</strain>
    </source>
</reference>
<dbReference type="SMART" id="SM00086">
    <property type="entry name" value="PAC"/>
    <property type="match status" value="3"/>
</dbReference>
<dbReference type="InterPro" id="IPR052155">
    <property type="entry name" value="Biofilm_reg_signaling"/>
</dbReference>
<dbReference type="KEGG" id="iod:EJO50_04680"/>
<dbReference type="Gene3D" id="3.30.450.20">
    <property type="entry name" value="PAS domain"/>
    <property type="match status" value="5"/>
</dbReference>
<dbReference type="InterPro" id="IPR035965">
    <property type="entry name" value="PAS-like_dom_sf"/>
</dbReference>
<keyword evidence="1" id="KW-0812">Transmembrane</keyword>
<dbReference type="NCBIfam" id="TIGR00254">
    <property type="entry name" value="GGDEF"/>
    <property type="match status" value="1"/>
</dbReference>
<evidence type="ECO:0000259" key="4">
    <source>
        <dbReference type="PROSITE" id="PS50887"/>
    </source>
</evidence>
<dbReference type="OrthoDB" id="9813903at2"/>
<keyword evidence="1" id="KW-0472">Membrane</keyword>
<dbReference type="Pfam" id="PF13426">
    <property type="entry name" value="PAS_9"/>
    <property type="match status" value="1"/>
</dbReference>
<dbReference type="InterPro" id="IPR001610">
    <property type="entry name" value="PAC"/>
</dbReference>
<evidence type="ECO:0000256" key="1">
    <source>
        <dbReference type="SAM" id="Phobius"/>
    </source>
</evidence>
<dbReference type="Pfam" id="PF08448">
    <property type="entry name" value="PAS_4"/>
    <property type="match status" value="1"/>
</dbReference>
<evidence type="ECO:0000313" key="5">
    <source>
        <dbReference type="EMBL" id="AZN35838.1"/>
    </source>
</evidence>
<dbReference type="InterPro" id="IPR029787">
    <property type="entry name" value="Nucleotide_cyclase"/>
</dbReference>
<dbReference type="InterPro" id="IPR013655">
    <property type="entry name" value="PAS_fold_3"/>
</dbReference>
<evidence type="ECO:0000313" key="6">
    <source>
        <dbReference type="Proteomes" id="UP000282438"/>
    </source>
</evidence>
<dbReference type="PANTHER" id="PTHR44757:SF2">
    <property type="entry name" value="BIOFILM ARCHITECTURE MAINTENANCE PROTEIN MBAA"/>
    <property type="match status" value="1"/>
</dbReference>
<dbReference type="CDD" id="cd01949">
    <property type="entry name" value="GGDEF"/>
    <property type="match status" value="1"/>
</dbReference>
<feature type="domain" description="GGDEF" evidence="4">
    <location>
        <begin position="767"/>
        <end position="904"/>
    </location>
</feature>
<dbReference type="SMART" id="SM00091">
    <property type="entry name" value="PAS"/>
    <property type="match status" value="4"/>
</dbReference>
<dbReference type="PROSITE" id="PS50887">
    <property type="entry name" value="GGDEF"/>
    <property type="match status" value="1"/>
</dbReference>
<dbReference type="EMBL" id="CP034433">
    <property type="protein sequence ID" value="AZN35838.1"/>
    <property type="molecule type" value="Genomic_DNA"/>
</dbReference>
<dbReference type="Pfam" id="PF08447">
    <property type="entry name" value="PAS_3"/>
    <property type="match status" value="1"/>
</dbReference>
<dbReference type="AlphaFoldDB" id="A0A3S8ZQT7"/>
<accession>A0A3S8ZQT7</accession>
<dbReference type="Pfam" id="PF00990">
    <property type="entry name" value="GGDEF"/>
    <property type="match status" value="1"/>
</dbReference>
<gene>
    <name evidence="5" type="ORF">EJO50_04680</name>
</gene>
<keyword evidence="6" id="KW-1185">Reference proteome</keyword>
<dbReference type="SMART" id="SM00267">
    <property type="entry name" value="GGDEF"/>
    <property type="match status" value="1"/>
</dbReference>
<dbReference type="PROSITE" id="PS50112">
    <property type="entry name" value="PAS"/>
    <property type="match status" value="2"/>
</dbReference>
<dbReference type="Proteomes" id="UP000282438">
    <property type="component" value="Chromosome"/>
</dbReference>
<keyword evidence="1" id="KW-1133">Transmembrane helix</keyword>
<sequence>MQVAECLSGYRKIGWQSGAVFIALSLLLVFHMLQWPVYLFLCALFMVLRLRPKPVFDKAAYEASAFAVLLSDSNAQCCYVNEKWSLLSGLSLQEALGDGWLLAIHPEDQLRVLEMYTATQHGVLPALEYRFLHTDGRVVWVASSLLPVSACANVACQELLTDLTELKKQQTERSALLVEQRQLKEELESILSSSNDPIAAVDMDFCFSVFNQSYANLFFILYGIKVARQDCLLQYKLSSEEDRSNLVAFWGRVLLGESFVIRCALHGDDKVPRIFDLSFSPQFNFSGEQIGAINVLHDVTLSAQTERALQTSEELFKAAIQSSVDAIYVLEAIKDVNLMLIDFEFSEVNQNGFDFLDLHSQSTPPAAQLKSALSRIMYAGLFDICSEVFLSGIKYQQEKECFSSGKDGCWFLFSVVAISNGVVLTVSDISQRKRSELALAAFSGLQQAILDSAGSAIIVTDLSNTIRLFNRAAEKMLGYQASELIAKETPALFHQAPVAKALIDEFESELGEKLPDDADVFSIQAKLYIQRDWIYQHRDGHVFPVELTMNVVRNQNDEITGYMGIANDISVRKLAEIKLQQNESHTLAILDSLHDCVLSVGADGLILAANPAALKIFSYDNLSGKSLSLLFPRLGKMNSQQDLAQEIFVCLGVDTQGVSEVIAINREGVEILMDMALAIVEVEDKHIYIITLHDLTQHKLDEQKMQETIEELEAVQASLSGSHEQLSQANQELSRLAHLDGLTGIANRRLFDQTLVQEWARAARSGECLALAMLDVDYFKRYNDHFGHQVGDECLKHVAATIASALHRPGDFVARYGGEEFVLILPGTDQTGAVQVVETVLEQVRHLSIAHQTSDVAKVVTLSAGIAVLLPLQGIDPYYLVQAADRALYQAKNQGRNCYFVAGANRLTE</sequence>
<dbReference type="InterPro" id="IPR013656">
    <property type="entry name" value="PAS_4"/>
</dbReference>